<gene>
    <name evidence="2" type="ORF">BB347_18300</name>
    <name evidence="3" type="ORF">SAMN05421809_3677</name>
</gene>
<evidence type="ECO:0000313" key="5">
    <source>
        <dbReference type="Proteomes" id="UP000187321"/>
    </source>
</evidence>
<dbReference type="OrthoDB" id="387342at2157"/>
<reference evidence="3 4" key="2">
    <citation type="submission" date="2017-01" db="EMBL/GenBank/DDBJ databases">
        <authorList>
            <person name="Mah S.A."/>
            <person name="Swanson W.J."/>
            <person name="Moy G.W."/>
            <person name="Vacquier V.D."/>
        </authorList>
    </citation>
    <scope>NUCLEOTIDE SEQUENCE [LARGE SCALE GENOMIC DNA]</scope>
    <source>
        <strain evidence="3 4">CGMCC 1.8909</strain>
    </source>
</reference>
<dbReference type="Proteomes" id="UP000187321">
    <property type="component" value="Plasmid unnamed2"/>
</dbReference>
<protein>
    <submittedName>
        <fullName evidence="3">Uncharacterized protein</fullName>
    </submittedName>
</protein>
<evidence type="ECO:0000256" key="1">
    <source>
        <dbReference type="SAM" id="MobiDB-lite"/>
    </source>
</evidence>
<evidence type="ECO:0000313" key="2">
    <source>
        <dbReference type="EMBL" id="APX98643.1"/>
    </source>
</evidence>
<dbReference type="GeneID" id="30957937"/>
<dbReference type="EMBL" id="CP019329">
    <property type="protein sequence ID" value="APX98643.1"/>
    <property type="molecule type" value="Genomic_DNA"/>
</dbReference>
<reference evidence="2 5" key="1">
    <citation type="submission" date="2017-01" db="EMBL/GenBank/DDBJ databases">
        <title>Complete genome sequence of Haloterrigena daqingensis type strain (JX313T).</title>
        <authorList>
            <person name="Shuang W."/>
        </authorList>
    </citation>
    <scope>NUCLEOTIDE SEQUENCE [LARGE SCALE GENOMIC DNA]</scope>
    <source>
        <strain evidence="5">JX313</strain>
        <strain evidence="2">JX313T</strain>
        <plasmid evidence="5">Plasmid unnamed2</plasmid>
        <plasmid evidence="2">unnamed2</plasmid>
    </source>
</reference>
<evidence type="ECO:0000313" key="3">
    <source>
        <dbReference type="EMBL" id="SIS06578.1"/>
    </source>
</evidence>
<feature type="region of interest" description="Disordered" evidence="1">
    <location>
        <begin position="121"/>
        <end position="160"/>
    </location>
</feature>
<geneLocation type="plasmid" evidence="2">
    <name>unnamed2</name>
</geneLocation>
<sequence>MSRNERYTTTVDGSEQFESVDQDQIEVHWQHPRTELELPLLLVWPSPVVDEWAAVVENGVATVVCHEWLVEIEIGGDTNVDGDRETEIQKRAEEWGEDEAIPGYVAEALLEYDSEYGPVHTVANPYTLESDDSEPESSRDEGDEQTALTDGGQTVDDSNSSYETAEAFVDGTDLIPHPMTGAVPIYEGHPPDTHLPAWRCHDCGKSSPTILEFWRADRNRDRLARERSEYEYGTDEWDAFTEGLHHYRDQLDRLYSALPANISSWVSSEVLSRSGRFFEPYAGENAPDMDGDRGV</sequence>
<organism evidence="3 4">
    <name type="scientific">Natronorubrum daqingense</name>
    <dbReference type="NCBI Taxonomy" id="588898"/>
    <lineage>
        <taxon>Archaea</taxon>
        <taxon>Methanobacteriati</taxon>
        <taxon>Methanobacteriota</taxon>
        <taxon>Stenosarchaea group</taxon>
        <taxon>Halobacteria</taxon>
        <taxon>Halobacteriales</taxon>
        <taxon>Natrialbaceae</taxon>
        <taxon>Natronorubrum</taxon>
    </lineage>
</organism>
<feature type="compositionally biased region" description="Polar residues" evidence="1">
    <location>
        <begin position="146"/>
        <end position="160"/>
    </location>
</feature>
<keyword evidence="2" id="KW-0614">Plasmid</keyword>
<dbReference type="EMBL" id="FTNP01000008">
    <property type="protein sequence ID" value="SIS06578.1"/>
    <property type="molecule type" value="Genomic_DNA"/>
</dbReference>
<keyword evidence="4" id="KW-1185">Reference proteome</keyword>
<evidence type="ECO:0000313" key="4">
    <source>
        <dbReference type="Proteomes" id="UP000185687"/>
    </source>
</evidence>
<dbReference type="Proteomes" id="UP000185687">
    <property type="component" value="Unassembled WGS sequence"/>
</dbReference>
<dbReference type="RefSeq" id="WP_076584115.1">
    <property type="nucleotide sequence ID" value="NZ_CP019329.1"/>
</dbReference>
<name>A0A1N7G1Y7_9EURY</name>
<proteinExistence type="predicted"/>
<dbReference type="AlphaFoldDB" id="A0A1N7G1Y7"/>
<dbReference type="KEGG" id="hda:BB347_18300"/>
<accession>A0A1N7G1Y7</accession>